<protein>
    <submittedName>
        <fullName evidence="2">Uncharacterized protein</fullName>
    </submittedName>
</protein>
<sequence>MTSMQSDCTQSDGSSTCDLSPHYSMADEVATLKRELEALKLQLEQERKKNIPVQRDSSLDVKQELKPGRGSSLGDGSNKSKRRSDKKEAPSSFKESRIYVQHAAVGSRRGKWWLRERQVLSRATADEDGVETLKVRETWVWSGRTVILDKIVRLDEKQEAEPTEEVDQAKPELTSPVKRAEGAAQPTTTAKTSEGASSTAGQEVVDSNTMAELSMPSVPAKADDEPMRRPGDLPTGYESGIIKECALLSVPVIDSVHLGVALRWNTKSIQEFVQVANTEPISDQLPVWISQPRGQITAQSLKSDIIAYLRDVSGGLNSANHLGPNTLQQHWNITKRLAHIEDEGFIQACMARLDVDASLAEVYVVYESPGFGCQPARFEPPPAPKRQVFL</sequence>
<accession>A0AAD9G5Y6</accession>
<dbReference type="Proteomes" id="UP001259832">
    <property type="component" value="Unassembled WGS sequence"/>
</dbReference>
<proteinExistence type="predicted"/>
<dbReference type="EMBL" id="JASMQC010000029">
    <property type="protein sequence ID" value="KAK1932458.1"/>
    <property type="molecule type" value="Genomic_DNA"/>
</dbReference>
<comment type="caution">
    <text evidence="2">The sequence shown here is derived from an EMBL/GenBank/DDBJ whole genome shotgun (WGS) entry which is preliminary data.</text>
</comment>
<feature type="compositionally biased region" description="Basic and acidic residues" evidence="1">
    <location>
        <begin position="221"/>
        <end position="231"/>
    </location>
</feature>
<feature type="compositionally biased region" description="Polar residues" evidence="1">
    <location>
        <begin position="1"/>
        <end position="18"/>
    </location>
</feature>
<dbReference type="AlphaFoldDB" id="A0AAD9G5Y6"/>
<keyword evidence="3" id="KW-1185">Reference proteome</keyword>
<feature type="compositionally biased region" description="Polar residues" evidence="1">
    <location>
        <begin position="185"/>
        <end position="211"/>
    </location>
</feature>
<evidence type="ECO:0000256" key="1">
    <source>
        <dbReference type="SAM" id="MobiDB-lite"/>
    </source>
</evidence>
<gene>
    <name evidence="2" type="ORF">P3T76_012042</name>
</gene>
<evidence type="ECO:0000313" key="3">
    <source>
        <dbReference type="Proteomes" id="UP001259832"/>
    </source>
</evidence>
<organism evidence="2 3">
    <name type="scientific">Phytophthora citrophthora</name>
    <dbReference type="NCBI Taxonomy" id="4793"/>
    <lineage>
        <taxon>Eukaryota</taxon>
        <taxon>Sar</taxon>
        <taxon>Stramenopiles</taxon>
        <taxon>Oomycota</taxon>
        <taxon>Peronosporomycetes</taxon>
        <taxon>Peronosporales</taxon>
        <taxon>Peronosporaceae</taxon>
        <taxon>Phytophthora</taxon>
    </lineage>
</organism>
<feature type="region of interest" description="Disordered" evidence="1">
    <location>
        <begin position="1"/>
        <end position="22"/>
    </location>
</feature>
<feature type="region of interest" description="Disordered" evidence="1">
    <location>
        <begin position="158"/>
        <end position="231"/>
    </location>
</feature>
<reference evidence="2" key="1">
    <citation type="submission" date="2023-08" db="EMBL/GenBank/DDBJ databases">
        <title>Reference Genome Resource for the Citrus Pathogen Phytophthora citrophthora.</title>
        <authorList>
            <person name="Moller H."/>
            <person name="Coetzee B."/>
            <person name="Rose L.J."/>
            <person name="Van Niekerk J.M."/>
        </authorList>
    </citation>
    <scope>NUCLEOTIDE SEQUENCE</scope>
    <source>
        <strain evidence="2">STE-U-9442</strain>
    </source>
</reference>
<feature type="compositionally biased region" description="Basic and acidic residues" evidence="1">
    <location>
        <begin position="57"/>
        <end position="67"/>
    </location>
</feature>
<evidence type="ECO:0000313" key="2">
    <source>
        <dbReference type="EMBL" id="KAK1932458.1"/>
    </source>
</evidence>
<feature type="region of interest" description="Disordered" evidence="1">
    <location>
        <begin position="44"/>
        <end position="96"/>
    </location>
</feature>
<name>A0AAD9G5Y6_9STRA</name>
<feature type="compositionally biased region" description="Basic and acidic residues" evidence="1">
    <location>
        <begin position="85"/>
        <end position="96"/>
    </location>
</feature>